<dbReference type="GO" id="GO:0046872">
    <property type="term" value="F:metal ion binding"/>
    <property type="evidence" value="ECO:0007669"/>
    <property type="project" value="UniProtKB-KW"/>
</dbReference>
<protein>
    <recommendedName>
        <fullName evidence="1">Terpene synthase</fullName>
        <ecNumber evidence="1">4.2.3.-</ecNumber>
    </recommendedName>
</protein>
<keyword evidence="1" id="KW-0479">Metal-binding</keyword>
<dbReference type="SFLD" id="SFLDS00005">
    <property type="entry name" value="Isoprenoid_Synthase_Type_I"/>
    <property type="match status" value="2"/>
</dbReference>
<comment type="similarity">
    <text evidence="1">Belongs to the terpene synthase family.</text>
</comment>
<keyword evidence="5" id="KW-1185">Reference proteome</keyword>
<evidence type="ECO:0000313" key="3">
    <source>
        <dbReference type="EMBL" id="GEN08713.1"/>
    </source>
</evidence>
<dbReference type="PANTHER" id="PTHR35201:SF4">
    <property type="entry name" value="BETA-PINACENE SYNTHASE-RELATED"/>
    <property type="match status" value="1"/>
</dbReference>
<dbReference type="AlphaFoldDB" id="A0A511T517"/>
<keyword evidence="1" id="KW-0456">Lyase</keyword>
<evidence type="ECO:0000256" key="1">
    <source>
        <dbReference type="RuleBase" id="RU366034"/>
    </source>
</evidence>
<dbReference type="SUPFAM" id="SSF48576">
    <property type="entry name" value="Terpenoid synthases"/>
    <property type="match status" value="2"/>
</dbReference>
<evidence type="ECO:0000256" key="2">
    <source>
        <dbReference type="SAM" id="MobiDB-lite"/>
    </source>
</evidence>
<gene>
    <name evidence="3" type="ORF">MFU01_37500</name>
    <name evidence="4" type="ORF">SAMN05443572_108245</name>
</gene>
<feature type="compositionally biased region" description="Polar residues" evidence="2">
    <location>
        <begin position="668"/>
        <end position="680"/>
    </location>
</feature>
<dbReference type="InterPro" id="IPR034686">
    <property type="entry name" value="Terpene_cyclase-like_2"/>
</dbReference>
<dbReference type="EC" id="4.2.3.-" evidence="1"/>
<accession>A0A511T517</accession>
<dbReference type="Proteomes" id="UP000183760">
    <property type="component" value="Unassembled WGS sequence"/>
</dbReference>
<reference evidence="4 5" key="1">
    <citation type="submission" date="2016-10" db="EMBL/GenBank/DDBJ databases">
        <authorList>
            <person name="Varghese N."/>
            <person name="Submissions S."/>
        </authorList>
    </citation>
    <scope>NUCLEOTIDE SEQUENCE [LARGE SCALE GENOMIC DNA]</scope>
    <source>
        <strain evidence="4 5">DSM 16525</strain>
    </source>
</reference>
<dbReference type="OrthoDB" id="2989600at2"/>
<evidence type="ECO:0000313" key="6">
    <source>
        <dbReference type="Proteomes" id="UP000321514"/>
    </source>
</evidence>
<dbReference type="GO" id="GO:0010333">
    <property type="term" value="F:terpene synthase activity"/>
    <property type="evidence" value="ECO:0007669"/>
    <property type="project" value="InterPro"/>
</dbReference>
<evidence type="ECO:0000313" key="5">
    <source>
        <dbReference type="Proteomes" id="UP000183760"/>
    </source>
</evidence>
<dbReference type="PANTHER" id="PTHR35201">
    <property type="entry name" value="TERPENE SYNTHASE"/>
    <property type="match status" value="1"/>
</dbReference>
<dbReference type="Proteomes" id="UP000321514">
    <property type="component" value="Unassembled WGS sequence"/>
</dbReference>
<reference evidence="3 6" key="2">
    <citation type="submission" date="2019-07" db="EMBL/GenBank/DDBJ databases">
        <title>Whole genome shotgun sequence of Myxococcus fulvus NBRC 100333.</title>
        <authorList>
            <person name="Hosoyama A."/>
            <person name="Uohara A."/>
            <person name="Ohji S."/>
            <person name="Ichikawa N."/>
        </authorList>
    </citation>
    <scope>NUCLEOTIDE SEQUENCE [LARGE SCALE GENOMIC DNA]</scope>
    <source>
        <strain evidence="3 6">NBRC 100333</strain>
    </source>
</reference>
<dbReference type="EMBL" id="FOIB01000008">
    <property type="protein sequence ID" value="SEU29790.1"/>
    <property type="molecule type" value="Genomic_DNA"/>
</dbReference>
<feature type="region of interest" description="Disordered" evidence="2">
    <location>
        <begin position="653"/>
        <end position="680"/>
    </location>
</feature>
<dbReference type="EMBL" id="BJXR01000030">
    <property type="protein sequence ID" value="GEN08713.1"/>
    <property type="molecule type" value="Genomic_DNA"/>
</dbReference>
<dbReference type="RefSeq" id="WP_074957274.1">
    <property type="nucleotide sequence ID" value="NZ_BJXR01000030.1"/>
</dbReference>
<dbReference type="Gene3D" id="1.10.600.10">
    <property type="entry name" value="Farnesyl Diphosphate Synthase"/>
    <property type="match status" value="2"/>
</dbReference>
<dbReference type="SFLD" id="SFLDG01020">
    <property type="entry name" value="Terpene_Cyclase_Like_2"/>
    <property type="match status" value="2"/>
</dbReference>
<organism evidence="3 6">
    <name type="scientific">Myxococcus fulvus</name>
    <dbReference type="NCBI Taxonomy" id="33"/>
    <lineage>
        <taxon>Bacteria</taxon>
        <taxon>Pseudomonadati</taxon>
        <taxon>Myxococcota</taxon>
        <taxon>Myxococcia</taxon>
        <taxon>Myxococcales</taxon>
        <taxon>Cystobacterineae</taxon>
        <taxon>Myxococcaceae</taxon>
        <taxon>Myxococcus</taxon>
    </lineage>
</organism>
<comment type="caution">
    <text evidence="3">The sequence shown here is derived from an EMBL/GenBank/DDBJ whole genome shotgun (WGS) entry which is preliminary data.</text>
</comment>
<dbReference type="InterPro" id="IPR008949">
    <property type="entry name" value="Isoprenoid_synthase_dom_sf"/>
</dbReference>
<dbReference type="Pfam" id="PF19086">
    <property type="entry name" value="Terpene_syn_C_2"/>
    <property type="match status" value="2"/>
</dbReference>
<name>A0A511T517_MYXFU</name>
<dbReference type="STRING" id="1334629.MFUL124B02_16065"/>
<sequence length="680" mass="77046">MRVPLFAELEHVRIPAIRFPWRGACAPDVEQLEETMLAWASQHGLFPTAEHRARGERARYAAFAARSFPHAAPALLQAITDFTAWLFIVDDLFVDRVDPLNANTLSQLSAFLDVLDLGESAPEPLVGEQALQDICRRLKDHLSPEHFSRFAHGMRMWAGSAGMQIVGQVLRTPLALRPYRAIRRHTGGVNPSMALIDAATGAPLTPEEYYHPALERLRVHVNNIAAWGNDLHSIHTEAHEPDQRRNMALIHAAQGHSLQEGLDYTARRIHEEIHAFQAEAAPLERTGRKELRTFINGLREWMSGYQDWGDMFTQRYSSKYAAQDTRGDGVFESRASSLEHIRYPTFTFPWSGACAPFAEGVEQESLRWARAQGLILSEKHLARHARGKYGWLMARCYPHADRELVQLFTDFVLWYFIVDDLFVDRVDAVTQETLPNLTAILDVIDFNHTTATPRFGEAAFLDICQRMRARLDPEHFERFAQGIRLWGSAAGLQILCNLMKEPLAYPSYEALRRYVGGVLPCLTLCDAANAGKVPADEYHQFDVQRLLHHTINIVIWNNDIHSMAVETLHPSQVRNMVSLHVARGHPLQEGVDFTARRVQEEILMFQQRASRLEHGASQQLRGFISGLRDWIHGYNEWANVDTQRYALHHAEQDPDDNGVLLAPADTPSRAQRQSNTSVSG</sequence>
<evidence type="ECO:0000313" key="4">
    <source>
        <dbReference type="EMBL" id="SEU29790.1"/>
    </source>
</evidence>
<comment type="cofactor">
    <cofactor evidence="1">
        <name>Mg(2+)</name>
        <dbReference type="ChEBI" id="CHEBI:18420"/>
    </cofactor>
</comment>
<proteinExistence type="inferred from homology"/>
<keyword evidence="1" id="KW-0460">Magnesium</keyword>